<organism evidence="1">
    <name type="scientific">Bacillus thuringiensis DB27</name>
    <dbReference type="NCBI Taxonomy" id="1431339"/>
    <lineage>
        <taxon>Bacteria</taxon>
        <taxon>Bacillati</taxon>
        <taxon>Bacillota</taxon>
        <taxon>Bacilli</taxon>
        <taxon>Bacillales</taxon>
        <taxon>Bacillaceae</taxon>
        <taxon>Bacillus</taxon>
        <taxon>Bacillus cereus group</taxon>
    </lineage>
</organism>
<evidence type="ECO:0000313" key="1">
    <source>
        <dbReference type="EMBL" id="CDN39449.1"/>
    </source>
</evidence>
<name>W8YD41_BACTU</name>
<protein>
    <submittedName>
        <fullName evidence="1">Uncharacterized protein</fullName>
    </submittedName>
</protein>
<reference evidence="1" key="1">
    <citation type="submission" date="2014-01" db="EMBL/GenBank/DDBJ databases">
        <title>Draft genome sequence of highly nematicidal Bacillus thuringiensis DB27.</title>
        <authorList>
            <person name="Iatsenko I."/>
            <person name="Pickard D."/>
            <person name="Corton C."/>
            <person name="Dougan G."/>
            <person name="Sommer R.J."/>
        </authorList>
    </citation>
    <scope>NUCLEOTIDE SEQUENCE [LARGE SCALE GENOMIC DNA]</scope>
    <source>
        <strain evidence="1">DB27</strain>
    </source>
</reference>
<dbReference type="EMBL" id="HG810024">
    <property type="protein sequence ID" value="CDN39449.1"/>
    <property type="molecule type" value="Genomic_DNA"/>
</dbReference>
<accession>W8YD41</accession>
<sequence>MDKCFLIFSLWLHLQDAVQYLWFVLQNQFFVDEQFVIMPDSHQ</sequence>
<reference evidence="1" key="2">
    <citation type="submission" date="2014-01" db="EMBL/GenBank/DDBJ databases">
        <authorList>
            <person name="Aslett M."/>
        </authorList>
    </citation>
    <scope>NUCLEOTIDE SEQUENCE [LARGE SCALE GENOMIC DNA]</scope>
    <source>
        <strain evidence="1">DB27</strain>
    </source>
</reference>
<proteinExistence type="predicted"/>
<dbReference type="AlphaFoldDB" id="W8YD41"/>
<dbReference type="HOGENOM" id="CLU_3230045_0_0_9"/>
<dbReference type="Proteomes" id="UP000030682">
    <property type="component" value="Unassembled WGS sequence"/>
</dbReference>
<gene>
    <name evidence="1" type="ORF">BTDB27_p000112</name>
</gene>